<evidence type="ECO:0000313" key="1">
    <source>
        <dbReference type="EMBL" id="CAG8501565.1"/>
    </source>
</evidence>
<sequence length="91" mass="10786">MESEDLTDKEDLDIKKKFVEADSINKKAALKFLSMPQNKYCSKLIDVQEITKRLEDKRNQDTMKNQFIVKKTVYRKNDNKSELKFVIVLIE</sequence>
<dbReference type="EMBL" id="CAJVQC010001842">
    <property type="protein sequence ID" value="CAG8501565.1"/>
    <property type="molecule type" value="Genomic_DNA"/>
</dbReference>
<protein>
    <submittedName>
        <fullName evidence="1">21000_t:CDS:1</fullName>
    </submittedName>
</protein>
<reference evidence="1" key="1">
    <citation type="submission" date="2021-06" db="EMBL/GenBank/DDBJ databases">
        <authorList>
            <person name="Kallberg Y."/>
            <person name="Tangrot J."/>
            <person name="Rosling A."/>
        </authorList>
    </citation>
    <scope>NUCLEOTIDE SEQUENCE</scope>
    <source>
        <strain evidence="1">MA461A</strain>
    </source>
</reference>
<comment type="caution">
    <text evidence="1">The sequence shown here is derived from an EMBL/GenBank/DDBJ whole genome shotgun (WGS) entry which is preliminary data.</text>
</comment>
<evidence type="ECO:0000313" key="2">
    <source>
        <dbReference type="Proteomes" id="UP000789920"/>
    </source>
</evidence>
<dbReference type="Proteomes" id="UP000789920">
    <property type="component" value="Unassembled WGS sequence"/>
</dbReference>
<organism evidence="1 2">
    <name type="scientific">Racocetra persica</name>
    <dbReference type="NCBI Taxonomy" id="160502"/>
    <lineage>
        <taxon>Eukaryota</taxon>
        <taxon>Fungi</taxon>
        <taxon>Fungi incertae sedis</taxon>
        <taxon>Mucoromycota</taxon>
        <taxon>Glomeromycotina</taxon>
        <taxon>Glomeromycetes</taxon>
        <taxon>Diversisporales</taxon>
        <taxon>Gigasporaceae</taxon>
        <taxon>Racocetra</taxon>
    </lineage>
</organism>
<gene>
    <name evidence="1" type="ORF">RPERSI_LOCUS1847</name>
</gene>
<proteinExistence type="predicted"/>
<name>A0ACA9KZ23_9GLOM</name>
<keyword evidence="2" id="KW-1185">Reference proteome</keyword>
<accession>A0ACA9KZ23</accession>